<feature type="transmembrane region" description="Helical" evidence="7">
    <location>
        <begin position="262"/>
        <end position="281"/>
    </location>
</feature>
<dbReference type="PANTHER" id="PTHR42751">
    <property type="entry name" value="SODIUM/HYDROGEN EXCHANGER FAMILY/TRKA DOMAIN PROTEIN"/>
    <property type="match status" value="1"/>
</dbReference>
<dbReference type="GO" id="GO:1902600">
    <property type="term" value="P:proton transmembrane transport"/>
    <property type="evidence" value="ECO:0007669"/>
    <property type="project" value="InterPro"/>
</dbReference>
<comment type="subcellular location">
    <subcellularLocation>
        <location evidence="1">Membrane</location>
        <topology evidence="1">Multi-pass membrane protein</topology>
    </subcellularLocation>
</comment>
<feature type="transmembrane region" description="Helical" evidence="7">
    <location>
        <begin position="115"/>
        <end position="135"/>
    </location>
</feature>
<dbReference type="SUPFAM" id="SSF51735">
    <property type="entry name" value="NAD(P)-binding Rossmann-fold domains"/>
    <property type="match status" value="1"/>
</dbReference>
<keyword evidence="4 7" id="KW-0812">Transmembrane</keyword>
<dbReference type="Gene3D" id="3.40.50.720">
    <property type="entry name" value="NAD(P)-binding Rossmann-like Domain"/>
    <property type="match status" value="1"/>
</dbReference>
<feature type="transmembrane region" description="Helical" evidence="7">
    <location>
        <begin position="175"/>
        <end position="195"/>
    </location>
</feature>
<keyword evidence="3" id="KW-0813">Transport</keyword>
<evidence type="ECO:0000256" key="2">
    <source>
        <dbReference type="ARBA" id="ARBA00005551"/>
    </source>
</evidence>
<feature type="transmembrane region" description="Helical" evidence="7">
    <location>
        <begin position="86"/>
        <end position="109"/>
    </location>
</feature>
<feature type="transmembrane region" description="Helical" evidence="7">
    <location>
        <begin position="30"/>
        <end position="48"/>
    </location>
</feature>
<evidence type="ECO:0000256" key="3">
    <source>
        <dbReference type="ARBA" id="ARBA00022448"/>
    </source>
</evidence>
<evidence type="ECO:0000256" key="4">
    <source>
        <dbReference type="ARBA" id="ARBA00022692"/>
    </source>
</evidence>
<dbReference type="Gene3D" id="1.20.1530.20">
    <property type="match status" value="1"/>
</dbReference>
<proteinExistence type="inferred from homology"/>
<feature type="transmembrane region" description="Helical" evidence="7">
    <location>
        <begin position="287"/>
        <end position="309"/>
    </location>
</feature>
<feature type="transmembrane region" description="Helical" evidence="7">
    <location>
        <begin position="147"/>
        <end position="169"/>
    </location>
</feature>
<dbReference type="GO" id="GO:0015297">
    <property type="term" value="F:antiporter activity"/>
    <property type="evidence" value="ECO:0007669"/>
    <property type="project" value="InterPro"/>
</dbReference>
<feature type="domain" description="RCK N-terminal" evidence="9">
    <location>
        <begin position="407"/>
        <end position="522"/>
    </location>
</feature>
<dbReference type="EMBL" id="MHCR01000019">
    <property type="protein sequence ID" value="OGY25264.1"/>
    <property type="molecule type" value="Genomic_DNA"/>
</dbReference>
<evidence type="ECO:0000259" key="8">
    <source>
        <dbReference type="Pfam" id="PF00999"/>
    </source>
</evidence>
<feature type="transmembrane region" description="Helical" evidence="7">
    <location>
        <begin position="54"/>
        <end position="74"/>
    </location>
</feature>
<dbReference type="InterPro" id="IPR006153">
    <property type="entry name" value="Cation/H_exchanger_TM"/>
</dbReference>
<dbReference type="InterPro" id="IPR003148">
    <property type="entry name" value="RCK_N"/>
</dbReference>
<feature type="transmembrane region" description="Helical" evidence="7">
    <location>
        <begin position="347"/>
        <end position="370"/>
    </location>
</feature>
<name>A0A1G1WCB7_9BACT</name>
<evidence type="ECO:0000313" key="11">
    <source>
        <dbReference type="Proteomes" id="UP000178162"/>
    </source>
</evidence>
<dbReference type="GO" id="GO:0016020">
    <property type="term" value="C:membrane"/>
    <property type="evidence" value="ECO:0007669"/>
    <property type="project" value="UniProtKB-SubCell"/>
</dbReference>
<feature type="transmembrane region" description="Helical" evidence="7">
    <location>
        <begin position="207"/>
        <end position="224"/>
    </location>
</feature>
<evidence type="ECO:0000313" key="10">
    <source>
        <dbReference type="EMBL" id="OGY25264.1"/>
    </source>
</evidence>
<comment type="similarity">
    <text evidence="2">Belongs to the monovalent cation:proton antiporter 2 (CPA2) transporter (TC 2.A.37) family.</text>
</comment>
<dbReference type="GO" id="GO:0006813">
    <property type="term" value="P:potassium ion transport"/>
    <property type="evidence" value="ECO:0007669"/>
    <property type="project" value="InterPro"/>
</dbReference>
<gene>
    <name evidence="10" type="ORF">A2134_02175</name>
</gene>
<accession>A0A1G1WCB7</accession>
<dbReference type="AlphaFoldDB" id="A0A1G1WCB7"/>
<evidence type="ECO:0000256" key="1">
    <source>
        <dbReference type="ARBA" id="ARBA00004141"/>
    </source>
</evidence>
<dbReference type="InterPro" id="IPR038770">
    <property type="entry name" value="Na+/solute_symporter_sf"/>
</dbReference>
<dbReference type="Pfam" id="PF00999">
    <property type="entry name" value="Na_H_Exchanger"/>
    <property type="match status" value="1"/>
</dbReference>
<feature type="transmembrane region" description="Helical" evidence="7">
    <location>
        <begin position="6"/>
        <end position="23"/>
    </location>
</feature>
<evidence type="ECO:0000256" key="7">
    <source>
        <dbReference type="SAM" id="Phobius"/>
    </source>
</evidence>
<feature type="domain" description="Cation/H+ exchanger transmembrane" evidence="8">
    <location>
        <begin position="12"/>
        <end position="370"/>
    </location>
</feature>
<keyword evidence="6 7" id="KW-0472">Membrane</keyword>
<dbReference type="InterPro" id="IPR036291">
    <property type="entry name" value="NAD(P)-bd_dom_sf"/>
</dbReference>
<reference evidence="10 11" key="1">
    <citation type="journal article" date="2016" name="Nat. Commun.">
        <title>Thousands of microbial genomes shed light on interconnected biogeochemical processes in an aquifer system.</title>
        <authorList>
            <person name="Anantharaman K."/>
            <person name="Brown C.T."/>
            <person name="Hug L.A."/>
            <person name="Sharon I."/>
            <person name="Castelle C.J."/>
            <person name="Probst A.J."/>
            <person name="Thomas B.C."/>
            <person name="Singh A."/>
            <person name="Wilkins M.J."/>
            <person name="Karaoz U."/>
            <person name="Brodie E.L."/>
            <person name="Williams K.H."/>
            <person name="Hubbard S.S."/>
            <person name="Banfield J.F."/>
        </authorList>
    </citation>
    <scope>NUCLEOTIDE SEQUENCE [LARGE SCALE GENOMIC DNA]</scope>
</reference>
<dbReference type="PANTHER" id="PTHR42751:SF3">
    <property type="entry name" value="SODIUM_GLUTAMATE SYMPORTER"/>
    <property type="match status" value="1"/>
</dbReference>
<sequence length="564" mass="61506">MSVPYLQIGLILSLATILSAFAKQARLPSILAYIVTGILVGMSGYFEASNFRPILDFLAQLGITFLLFLVGLELRFSDIKYIGRAALLTGLGQIIFTGLAGFILSRVLGFGGIEAVYIAAALTFSSTIIVVKLLTEKRDLDSLYGKITVGFLLVQDFIAILALIFIASLGKDVNFVKFSITFIEGVVLVGLIIFLNRNLLQSLFDRLAKSTELLFLGSISWALLFASATAALGFSIEIGAFLAGIGLANLREEHQIATRIRPLRDLFIVIFFIVLGLETGLSNLNGIIGSTIVLSLFVLVGKTIIVMIIMGVLGFRARTSFLASVTVAQISEFSLVLVALGSRLEHINSQIVSLITAVGLVTIGVSSFSIMNSSRLYRFLAKPLRIFQRKNLTEEAIDVGQDLQDHVVLIGAGRLGWEVAMELYKKGENLLVVDFDPSTTRALSEKGIEVIFGDVSDPEIAESACLGKSKLVVSTMFDSEDTKELFEILKDLHKKPPLVVTSPTESAALEYYKMGAAYVIIPRVLGSHHISHLLTSGKLQDLLEGDLRKNHIEELKTRLGERQI</sequence>
<keyword evidence="5 7" id="KW-1133">Transmembrane helix</keyword>
<feature type="transmembrane region" description="Helical" evidence="7">
    <location>
        <begin position="321"/>
        <end position="341"/>
    </location>
</feature>
<comment type="caution">
    <text evidence="10">The sequence shown here is derived from an EMBL/GenBank/DDBJ whole genome shotgun (WGS) entry which is preliminary data.</text>
</comment>
<protein>
    <submittedName>
        <fullName evidence="10">Uncharacterized protein</fullName>
    </submittedName>
</protein>
<dbReference type="Proteomes" id="UP000178162">
    <property type="component" value="Unassembled WGS sequence"/>
</dbReference>
<organism evidence="10 11">
    <name type="scientific">Candidatus Woykebacteria bacterium RBG_16_39_9b</name>
    <dbReference type="NCBI Taxonomy" id="1802595"/>
    <lineage>
        <taxon>Bacteria</taxon>
        <taxon>Candidatus Woykeibacteriota</taxon>
    </lineage>
</organism>
<evidence type="ECO:0000259" key="9">
    <source>
        <dbReference type="Pfam" id="PF02254"/>
    </source>
</evidence>
<dbReference type="STRING" id="1802595.A2134_02175"/>
<dbReference type="Pfam" id="PF02254">
    <property type="entry name" value="TrkA_N"/>
    <property type="match status" value="1"/>
</dbReference>
<evidence type="ECO:0000256" key="6">
    <source>
        <dbReference type="ARBA" id="ARBA00023136"/>
    </source>
</evidence>
<evidence type="ECO:0000256" key="5">
    <source>
        <dbReference type="ARBA" id="ARBA00022989"/>
    </source>
</evidence>